<dbReference type="EMBL" id="KK853666">
    <property type="protein sequence ID" value="KDR02297.1"/>
    <property type="molecule type" value="Genomic_DNA"/>
</dbReference>
<name>A0A067QFC1_ZOONE</name>
<evidence type="ECO:0000313" key="3">
    <source>
        <dbReference type="Proteomes" id="UP000027135"/>
    </source>
</evidence>
<evidence type="ECO:0000256" key="1">
    <source>
        <dbReference type="SAM" id="MobiDB-lite"/>
    </source>
</evidence>
<feature type="region of interest" description="Disordered" evidence="1">
    <location>
        <begin position="222"/>
        <end position="247"/>
    </location>
</feature>
<sequence>MEGFSFVDLFSFHCDYPEQLSGFPLKFEVYQTPDPSHPETEILISYPPKPEDTGLVLMAGKPDTYKTKISLRIKDHSGEILRRHIADVTVKPMAQSPGNTSVTTVCKDVISGIVDGKSLGNYIKDGDFSGAGRIIAAMAVAMDTSEDINEEDKRILKEEFINALDQIPVDYDSSGKQVVSVLNLVLGAGNRNDTPVIPHGTILTSSHILENIMNSVYHEVTDPNSGTQMSSSELMNTSSIRQLSITS</sequence>
<gene>
    <name evidence="2" type="ORF">L798_05433</name>
</gene>
<evidence type="ECO:0000313" key="2">
    <source>
        <dbReference type="EMBL" id="KDR02297.1"/>
    </source>
</evidence>
<accession>A0A067QFC1</accession>
<protein>
    <submittedName>
        <fullName evidence="2">Uncharacterized protein</fullName>
    </submittedName>
</protein>
<organism evidence="2 3">
    <name type="scientific">Zootermopsis nevadensis</name>
    <name type="common">Dampwood termite</name>
    <dbReference type="NCBI Taxonomy" id="136037"/>
    <lineage>
        <taxon>Eukaryota</taxon>
        <taxon>Metazoa</taxon>
        <taxon>Ecdysozoa</taxon>
        <taxon>Arthropoda</taxon>
        <taxon>Hexapoda</taxon>
        <taxon>Insecta</taxon>
        <taxon>Pterygota</taxon>
        <taxon>Neoptera</taxon>
        <taxon>Polyneoptera</taxon>
        <taxon>Dictyoptera</taxon>
        <taxon>Blattodea</taxon>
        <taxon>Blattoidea</taxon>
        <taxon>Termitoidae</taxon>
        <taxon>Termopsidae</taxon>
        <taxon>Zootermopsis</taxon>
    </lineage>
</organism>
<dbReference type="InParanoid" id="A0A067QFC1"/>
<dbReference type="AlphaFoldDB" id="A0A067QFC1"/>
<keyword evidence="3" id="KW-1185">Reference proteome</keyword>
<dbReference type="STRING" id="136037.A0A067QFC1"/>
<dbReference type="Proteomes" id="UP000027135">
    <property type="component" value="Unassembled WGS sequence"/>
</dbReference>
<proteinExistence type="predicted"/>
<reference evidence="2 3" key="1">
    <citation type="journal article" date="2014" name="Nat. Commun.">
        <title>Molecular traces of alternative social organization in a termite genome.</title>
        <authorList>
            <person name="Terrapon N."/>
            <person name="Li C."/>
            <person name="Robertson H.M."/>
            <person name="Ji L."/>
            <person name="Meng X."/>
            <person name="Booth W."/>
            <person name="Chen Z."/>
            <person name="Childers C.P."/>
            <person name="Glastad K.M."/>
            <person name="Gokhale K."/>
            <person name="Gowin J."/>
            <person name="Gronenberg W."/>
            <person name="Hermansen R.A."/>
            <person name="Hu H."/>
            <person name="Hunt B.G."/>
            <person name="Huylmans A.K."/>
            <person name="Khalil S.M."/>
            <person name="Mitchell R.D."/>
            <person name="Munoz-Torres M.C."/>
            <person name="Mustard J.A."/>
            <person name="Pan H."/>
            <person name="Reese J.T."/>
            <person name="Scharf M.E."/>
            <person name="Sun F."/>
            <person name="Vogel H."/>
            <person name="Xiao J."/>
            <person name="Yang W."/>
            <person name="Yang Z."/>
            <person name="Yang Z."/>
            <person name="Zhou J."/>
            <person name="Zhu J."/>
            <person name="Brent C.S."/>
            <person name="Elsik C.G."/>
            <person name="Goodisman M.A."/>
            <person name="Liberles D.A."/>
            <person name="Roe R.M."/>
            <person name="Vargo E.L."/>
            <person name="Vilcinskas A."/>
            <person name="Wang J."/>
            <person name="Bornberg-Bauer E."/>
            <person name="Korb J."/>
            <person name="Zhang G."/>
            <person name="Liebig J."/>
        </authorList>
    </citation>
    <scope>NUCLEOTIDE SEQUENCE [LARGE SCALE GENOMIC DNA]</scope>
    <source>
        <tissue evidence="2">Whole organism</tissue>
    </source>
</reference>